<gene>
    <name evidence="1" type="ORF">M404DRAFT_34014</name>
</gene>
<name>A0A0C3JD93_PISTI</name>
<keyword evidence="2" id="KW-1185">Reference proteome</keyword>
<dbReference type="OrthoDB" id="2669721at2759"/>
<dbReference type="InterPro" id="IPR004242">
    <property type="entry name" value="Transposase_21"/>
</dbReference>
<dbReference type="Pfam" id="PF02992">
    <property type="entry name" value="Transposase_21"/>
    <property type="match status" value="1"/>
</dbReference>
<accession>A0A0C3JD93</accession>
<proteinExistence type="predicted"/>
<dbReference type="InParanoid" id="A0A0C3JD93"/>
<organism evidence="1 2">
    <name type="scientific">Pisolithus tinctorius Marx 270</name>
    <dbReference type="NCBI Taxonomy" id="870435"/>
    <lineage>
        <taxon>Eukaryota</taxon>
        <taxon>Fungi</taxon>
        <taxon>Dikarya</taxon>
        <taxon>Basidiomycota</taxon>
        <taxon>Agaricomycotina</taxon>
        <taxon>Agaricomycetes</taxon>
        <taxon>Agaricomycetidae</taxon>
        <taxon>Boletales</taxon>
        <taxon>Sclerodermatineae</taxon>
        <taxon>Pisolithaceae</taxon>
        <taxon>Pisolithus</taxon>
    </lineage>
</organism>
<dbReference type="Proteomes" id="UP000054217">
    <property type="component" value="Unassembled WGS sequence"/>
</dbReference>
<protein>
    <submittedName>
        <fullName evidence="1">Uncharacterized protein</fullName>
    </submittedName>
</protein>
<reference evidence="1 2" key="1">
    <citation type="submission" date="2014-04" db="EMBL/GenBank/DDBJ databases">
        <authorList>
            <consortium name="DOE Joint Genome Institute"/>
            <person name="Kuo A."/>
            <person name="Kohler A."/>
            <person name="Costa M.D."/>
            <person name="Nagy L.G."/>
            <person name="Floudas D."/>
            <person name="Copeland A."/>
            <person name="Barry K.W."/>
            <person name="Cichocki N."/>
            <person name="Veneault-Fourrey C."/>
            <person name="LaButti K."/>
            <person name="Lindquist E.A."/>
            <person name="Lipzen A."/>
            <person name="Lundell T."/>
            <person name="Morin E."/>
            <person name="Murat C."/>
            <person name="Sun H."/>
            <person name="Tunlid A."/>
            <person name="Henrissat B."/>
            <person name="Grigoriev I.V."/>
            <person name="Hibbett D.S."/>
            <person name="Martin F."/>
            <person name="Nordberg H.P."/>
            <person name="Cantor M.N."/>
            <person name="Hua S.X."/>
        </authorList>
    </citation>
    <scope>NUCLEOTIDE SEQUENCE [LARGE SCALE GENOMIC DNA]</scope>
    <source>
        <strain evidence="1 2">Marx 270</strain>
    </source>
</reference>
<dbReference type="EMBL" id="KN832063">
    <property type="protein sequence ID" value="KIN95641.1"/>
    <property type="molecule type" value="Genomic_DNA"/>
</dbReference>
<reference evidence="2" key="2">
    <citation type="submission" date="2015-01" db="EMBL/GenBank/DDBJ databases">
        <title>Evolutionary Origins and Diversification of the Mycorrhizal Mutualists.</title>
        <authorList>
            <consortium name="DOE Joint Genome Institute"/>
            <consortium name="Mycorrhizal Genomics Consortium"/>
            <person name="Kohler A."/>
            <person name="Kuo A."/>
            <person name="Nagy L.G."/>
            <person name="Floudas D."/>
            <person name="Copeland A."/>
            <person name="Barry K.W."/>
            <person name="Cichocki N."/>
            <person name="Veneault-Fourrey C."/>
            <person name="LaButti K."/>
            <person name="Lindquist E.A."/>
            <person name="Lipzen A."/>
            <person name="Lundell T."/>
            <person name="Morin E."/>
            <person name="Murat C."/>
            <person name="Riley R."/>
            <person name="Ohm R."/>
            <person name="Sun H."/>
            <person name="Tunlid A."/>
            <person name="Henrissat B."/>
            <person name="Grigoriev I.V."/>
            <person name="Hibbett D.S."/>
            <person name="Martin F."/>
        </authorList>
    </citation>
    <scope>NUCLEOTIDE SEQUENCE [LARGE SCALE GENOMIC DNA]</scope>
    <source>
        <strain evidence="2">Marx 270</strain>
    </source>
</reference>
<sequence length="488" mass="55327">MEYTGVESIEHDMCPDTCIAFTGPYAALDACPICGKDRYNAIRLWTSGGRSHITHHKFVTILLGPQLQALWHGPKHAKETQYLQEETQWICEQLHINGSVINLYDNFCKGSDYLEAVKWGDIKPDDIVLMISLNGAQLYESKESDCWIYIWIVMNHAPDKRYKKRYILPGGFIPGPNKPKNINSFLFPGLHHLAALQNEHLHIWDTSQNVTFLSDLYLIFAMADGPGLVYFNGMVGHSGHNGCHLYCGLLGCHKGNHYYPTLLLPNNYNMEGSNHPDHSLYDIQDPGSSEYFENLCLLVAACNTMQYKKLHMETGITKPAILLSLNVSCTLGIPDCLTPDIMHLAALLSDLFLSLWHGTIDCTPPDHLSQWPWAIFRHSDTWELHGALVSSAAQHLPGSFDHKPHNPAEKISSGYKTWEFQLYMFSIVPALLHGILPEVYWHNFCKLVQGFQLICQTHITHLELCDAHVLLTEWPLDYKELYCQQSAA</sequence>
<dbReference type="AlphaFoldDB" id="A0A0C3JD93"/>
<dbReference type="HOGENOM" id="CLU_007337_4_2_1"/>
<evidence type="ECO:0000313" key="2">
    <source>
        <dbReference type="Proteomes" id="UP000054217"/>
    </source>
</evidence>
<evidence type="ECO:0000313" key="1">
    <source>
        <dbReference type="EMBL" id="KIN95641.1"/>
    </source>
</evidence>